<dbReference type="AlphaFoldDB" id="E6KXE7"/>
<reference evidence="2 3" key="1">
    <citation type="submission" date="2010-12" db="EMBL/GenBank/DDBJ databases">
        <authorList>
            <person name="Muzny D."/>
            <person name="Qin X."/>
            <person name="Deng J."/>
            <person name="Jiang H."/>
            <person name="Liu Y."/>
            <person name="Qu J."/>
            <person name="Song X.-Z."/>
            <person name="Zhang L."/>
            <person name="Thornton R."/>
            <person name="Coyle M."/>
            <person name="Francisco L."/>
            <person name="Jackson L."/>
            <person name="Javaid M."/>
            <person name="Korchina V."/>
            <person name="Kovar C."/>
            <person name="Mata R."/>
            <person name="Mathew T."/>
            <person name="Ngo R."/>
            <person name="Nguyen L."/>
            <person name="Nguyen N."/>
            <person name="Okwuonu G."/>
            <person name="Ongeri F."/>
            <person name="Pham C."/>
            <person name="Simmons D."/>
            <person name="Wilczek-Boney K."/>
            <person name="Hale W."/>
            <person name="Jakkamsetti A."/>
            <person name="Pham P."/>
            <person name="Ruth R."/>
            <person name="San Lucas F."/>
            <person name="Warren J."/>
            <person name="Zhang J."/>
            <person name="Zhao Z."/>
            <person name="Zhou C."/>
            <person name="Zhu D."/>
            <person name="Lee S."/>
            <person name="Bess C."/>
            <person name="Blankenburg K."/>
            <person name="Forbes L."/>
            <person name="Fu Q."/>
            <person name="Gubbala S."/>
            <person name="Hirani K."/>
            <person name="Jayaseelan J.C."/>
            <person name="Lara F."/>
            <person name="Munidasa M."/>
            <person name="Palculict T."/>
            <person name="Patil S."/>
            <person name="Pu L.-L."/>
            <person name="Saada N."/>
            <person name="Tang L."/>
            <person name="Weissenberger G."/>
            <person name="Zhu Y."/>
            <person name="Hemphill L."/>
            <person name="Shang Y."/>
            <person name="Youmans B."/>
            <person name="Ayvaz T."/>
            <person name="Ross M."/>
            <person name="Santibanez J."/>
            <person name="Aqrawi P."/>
            <person name="Gross S."/>
            <person name="Joshi V."/>
            <person name="Fowler G."/>
            <person name="Nazareth L."/>
            <person name="Reid J."/>
            <person name="Worley K."/>
            <person name="Petrosino J."/>
            <person name="Highlander S."/>
            <person name="Gibbs R."/>
        </authorList>
    </citation>
    <scope>NUCLEOTIDE SEQUENCE [LARGE SCALE GENOMIC DNA]</scope>
    <source>
        <strain evidence="2 3">ATCC 33393</strain>
    </source>
</reference>
<dbReference type="EMBL" id="AEPS01000003">
    <property type="protein sequence ID" value="EFU68178.1"/>
    <property type="molecule type" value="Genomic_DNA"/>
</dbReference>
<comment type="caution">
    <text evidence="2">The sequence shown here is derived from an EMBL/GenBank/DDBJ whole genome shotgun (WGS) entry which is preliminary data.</text>
</comment>
<keyword evidence="1" id="KW-0175">Coiled coil</keyword>
<accession>E6KXE7</accession>
<feature type="coiled-coil region" evidence="1">
    <location>
        <begin position="19"/>
        <end position="53"/>
    </location>
</feature>
<gene>
    <name evidence="2" type="ORF">HMPREF9064_0841</name>
</gene>
<dbReference type="HOGENOM" id="CLU_1575164_0_0_6"/>
<name>E6KXE7_9PAST</name>
<protein>
    <submittedName>
        <fullName evidence="2">Uncharacterized protein</fullName>
    </submittedName>
</protein>
<organism evidence="2 3">
    <name type="scientific">Aggregatibacter segnis ATCC 33393</name>
    <dbReference type="NCBI Taxonomy" id="888057"/>
    <lineage>
        <taxon>Bacteria</taxon>
        <taxon>Pseudomonadati</taxon>
        <taxon>Pseudomonadota</taxon>
        <taxon>Gammaproteobacteria</taxon>
        <taxon>Pasteurellales</taxon>
        <taxon>Pasteurellaceae</taxon>
        <taxon>Aggregatibacter</taxon>
    </lineage>
</organism>
<sequence>MEIFIMAESHLISQFSKLIESSYKEKAILEHQLTQLEQQKSDLEDKILCFENTLMYLEPNFDLRQIKTQFNASRLIKPRLFKQNLQLLVARVLKQSERWKTLYSIANEALALDSGKDYFSPKREHELAVARVLKELYKKGIIERREVELHKRTIKRGFFRRSEWRLKPLE</sequence>
<evidence type="ECO:0000256" key="1">
    <source>
        <dbReference type="SAM" id="Coils"/>
    </source>
</evidence>
<evidence type="ECO:0000313" key="2">
    <source>
        <dbReference type="EMBL" id="EFU68178.1"/>
    </source>
</evidence>
<dbReference type="Proteomes" id="UP000032871">
    <property type="component" value="Unassembled WGS sequence"/>
</dbReference>
<evidence type="ECO:0000313" key="3">
    <source>
        <dbReference type="Proteomes" id="UP000032871"/>
    </source>
</evidence>
<proteinExistence type="predicted"/>
<keyword evidence="3" id="KW-1185">Reference proteome</keyword>